<dbReference type="EMBL" id="AP014685">
    <property type="protein sequence ID" value="BAR57939.1"/>
    <property type="molecule type" value="Genomic_DNA"/>
</dbReference>
<dbReference type="GO" id="GO:0003677">
    <property type="term" value="F:DNA binding"/>
    <property type="evidence" value="ECO:0007669"/>
    <property type="project" value="InterPro"/>
</dbReference>
<dbReference type="RefSeq" id="WP_011084786.1">
    <property type="nucleotide sequence ID" value="NZ_AJQI01000462.1"/>
</dbReference>
<dbReference type="OMA" id="HITETKG"/>
<dbReference type="GeneID" id="92969652"/>
<evidence type="ECO:0000313" key="2">
    <source>
        <dbReference type="Proteomes" id="UP000063308"/>
    </source>
</evidence>
<gene>
    <name evidence="1" type="ORF">NK6_4773</name>
</gene>
<dbReference type="AlphaFoldDB" id="A0A0E4BQ75"/>
<dbReference type="SUPFAM" id="SSF47413">
    <property type="entry name" value="lambda repressor-like DNA-binding domains"/>
    <property type="match status" value="1"/>
</dbReference>
<sequence length="83" mass="9300">MDTIARTPQQIGAGIRRYRRQKKLTQGDLGEKMHARQATVSKLEAGEPATQLRILMDALAALDLELVIRPRTKLTAEAIEDLF</sequence>
<dbReference type="Pfam" id="PF01381">
    <property type="entry name" value="HTH_3"/>
    <property type="match status" value="1"/>
</dbReference>
<organism evidence="1 2">
    <name type="scientific">Bradyrhizobium diazoefficiens</name>
    <dbReference type="NCBI Taxonomy" id="1355477"/>
    <lineage>
        <taxon>Bacteria</taxon>
        <taxon>Pseudomonadati</taxon>
        <taxon>Pseudomonadota</taxon>
        <taxon>Alphaproteobacteria</taxon>
        <taxon>Hyphomicrobiales</taxon>
        <taxon>Nitrobacteraceae</taxon>
        <taxon>Bradyrhizobium</taxon>
    </lineage>
</organism>
<dbReference type="CDD" id="cd00093">
    <property type="entry name" value="HTH_XRE"/>
    <property type="match status" value="1"/>
</dbReference>
<proteinExistence type="predicted"/>
<dbReference type="Proteomes" id="UP000063308">
    <property type="component" value="Chromosome"/>
</dbReference>
<dbReference type="SMART" id="SM00530">
    <property type="entry name" value="HTH_XRE"/>
    <property type="match status" value="1"/>
</dbReference>
<dbReference type="InterPro" id="IPR001387">
    <property type="entry name" value="Cro/C1-type_HTH"/>
</dbReference>
<dbReference type="Gene3D" id="1.10.260.40">
    <property type="entry name" value="lambda repressor-like DNA-binding domains"/>
    <property type="match status" value="1"/>
</dbReference>
<evidence type="ECO:0000313" key="1">
    <source>
        <dbReference type="EMBL" id="BAR57939.1"/>
    </source>
</evidence>
<protein>
    <submittedName>
        <fullName evidence="1">Transcriptional regulator</fullName>
    </submittedName>
</protein>
<reference evidence="1 2" key="1">
    <citation type="submission" date="2014-11" db="EMBL/GenBank/DDBJ databases">
        <title>Symbiosis island explosion on the genome of extra-slow-growing strains of soybean bradyrhizobia with massive insertion sequences.</title>
        <authorList>
            <person name="Iida T."/>
            <person name="Minamisawa K."/>
        </authorList>
    </citation>
    <scope>NUCLEOTIDE SEQUENCE [LARGE SCALE GENOMIC DNA]</scope>
    <source>
        <strain evidence="1 2">NK6</strain>
    </source>
</reference>
<dbReference type="InterPro" id="IPR010982">
    <property type="entry name" value="Lambda_DNA-bd_dom_sf"/>
</dbReference>
<name>A0A0E4BQ75_9BRAD</name>
<dbReference type="PROSITE" id="PS50943">
    <property type="entry name" value="HTH_CROC1"/>
    <property type="match status" value="1"/>
</dbReference>
<accession>A0A0E4BQ75</accession>